<dbReference type="Gene3D" id="1.20.120.1760">
    <property type="match status" value="1"/>
</dbReference>
<dbReference type="Proteomes" id="UP000565468">
    <property type="component" value="Unassembled WGS sequence"/>
</dbReference>
<dbReference type="InterPro" id="IPR050324">
    <property type="entry name" value="CDP-alcohol_PTase-I"/>
</dbReference>
<comment type="pathway">
    <text evidence="3">Phospholipid metabolism; phosphatidylglycerol biosynthesis; phosphatidylglycerol from CDP-diacylglycerol: step 1/2.</text>
</comment>
<keyword evidence="8" id="KW-1003">Cell membrane</keyword>
<evidence type="ECO:0000256" key="13">
    <source>
        <dbReference type="ARBA" id="ARBA00023098"/>
    </source>
</evidence>
<evidence type="ECO:0000256" key="11">
    <source>
        <dbReference type="ARBA" id="ARBA00022692"/>
    </source>
</evidence>
<sequence length="197" mass="22242">MNLANRITVIRIALIPCLILLLQPYPQWLESQSALFEHLNQWGMYYAAALFLITAATDKLDGYIARKYRMVTNLGKLLDPLADKLLISAALIMLVLLQLVPSWMAVIIIGREIIITGIRLIASSKKIALAADRHGKIKMVFQVIAIAAVMLQNYPFSLFTGLRVDMLLMLIAVTLTIYSGFNYIKLNYKKLELEQQC</sequence>
<dbReference type="AlphaFoldDB" id="A0A848MCB7"/>
<dbReference type="GO" id="GO:0005886">
    <property type="term" value="C:plasma membrane"/>
    <property type="evidence" value="ECO:0007669"/>
    <property type="project" value="UniProtKB-SubCell"/>
</dbReference>
<evidence type="ECO:0000256" key="20">
    <source>
        <dbReference type="SAM" id="Phobius"/>
    </source>
</evidence>
<feature type="transmembrane region" description="Helical" evidence="20">
    <location>
        <begin position="77"/>
        <end position="97"/>
    </location>
</feature>
<evidence type="ECO:0000256" key="2">
    <source>
        <dbReference type="ARBA" id="ARBA00004651"/>
    </source>
</evidence>
<evidence type="ECO:0000256" key="1">
    <source>
        <dbReference type="ARBA" id="ARBA00003973"/>
    </source>
</evidence>
<proteinExistence type="inferred from homology"/>
<accession>A0A848MCB7</accession>
<dbReference type="PIRSF" id="PIRSF000847">
    <property type="entry name" value="Phos_ph_gly_syn"/>
    <property type="match status" value="1"/>
</dbReference>
<keyword evidence="9" id="KW-0444">Lipid biosynthesis</keyword>
<evidence type="ECO:0000256" key="12">
    <source>
        <dbReference type="ARBA" id="ARBA00022989"/>
    </source>
</evidence>
<comment type="subcellular location">
    <subcellularLocation>
        <location evidence="2">Cell membrane</location>
        <topology evidence="2">Multi-pass membrane protein</topology>
    </subcellularLocation>
</comment>
<dbReference type="InterPro" id="IPR000462">
    <property type="entry name" value="CDP-OH_P_trans"/>
</dbReference>
<keyword evidence="22" id="KW-1185">Reference proteome</keyword>
<protein>
    <recommendedName>
        <fullName evidence="7 18">CDP-diacylglycerol--glycerol-3-phosphate 3-phosphatidyltransferase</fullName>
        <ecNumber evidence="6 18">2.7.8.5</ecNumber>
    </recommendedName>
</protein>
<comment type="pathway">
    <text evidence="4">Lipid metabolism.</text>
</comment>
<evidence type="ECO:0000256" key="19">
    <source>
        <dbReference type="RuleBase" id="RU003750"/>
    </source>
</evidence>
<dbReference type="GO" id="GO:0008444">
    <property type="term" value="F:CDP-diacylglycerol-glycerol-3-phosphate 3-phosphatidyltransferase activity"/>
    <property type="evidence" value="ECO:0007669"/>
    <property type="project" value="UniProtKB-UniRule"/>
</dbReference>
<dbReference type="RefSeq" id="WP_169506497.1">
    <property type="nucleotide sequence ID" value="NZ_JABBPN010000021.1"/>
</dbReference>
<evidence type="ECO:0000313" key="21">
    <source>
        <dbReference type="EMBL" id="NMO97682.1"/>
    </source>
</evidence>
<comment type="similarity">
    <text evidence="5 19">Belongs to the CDP-alcohol phosphatidyltransferase class-I family.</text>
</comment>
<evidence type="ECO:0000256" key="15">
    <source>
        <dbReference type="ARBA" id="ARBA00023209"/>
    </source>
</evidence>
<evidence type="ECO:0000256" key="10">
    <source>
        <dbReference type="ARBA" id="ARBA00022679"/>
    </source>
</evidence>
<dbReference type="FunFam" id="1.20.120.1760:FF:000004">
    <property type="entry name" value="CDP-diacylglycerol--glycerol-3-phosphate 3-phosphatidyltransferase"/>
    <property type="match status" value="1"/>
</dbReference>
<dbReference type="Pfam" id="PF01066">
    <property type="entry name" value="CDP-OH_P_transf"/>
    <property type="match status" value="1"/>
</dbReference>
<evidence type="ECO:0000256" key="9">
    <source>
        <dbReference type="ARBA" id="ARBA00022516"/>
    </source>
</evidence>
<comment type="caution">
    <text evidence="21">The sequence shown here is derived from an EMBL/GenBank/DDBJ whole genome shotgun (WGS) entry which is preliminary data.</text>
</comment>
<evidence type="ECO:0000256" key="5">
    <source>
        <dbReference type="ARBA" id="ARBA00010441"/>
    </source>
</evidence>
<feature type="transmembrane region" description="Helical" evidence="20">
    <location>
        <begin position="7"/>
        <end position="25"/>
    </location>
</feature>
<keyword evidence="10 19" id="KW-0808">Transferase</keyword>
<keyword evidence="11 20" id="KW-0812">Transmembrane</keyword>
<dbReference type="InterPro" id="IPR043130">
    <property type="entry name" value="CDP-OH_PTrfase_TM_dom"/>
</dbReference>
<evidence type="ECO:0000313" key="22">
    <source>
        <dbReference type="Proteomes" id="UP000565468"/>
    </source>
</evidence>
<evidence type="ECO:0000256" key="18">
    <source>
        <dbReference type="NCBIfam" id="TIGR00560"/>
    </source>
</evidence>
<comment type="catalytic activity">
    <reaction evidence="17">
        <text>a CDP-1,2-diacyl-sn-glycerol + sn-glycerol 3-phosphate = a 1,2-diacyl-sn-glycero-3-phospho-(1'-sn-glycero-3'-phosphate) + CMP + H(+)</text>
        <dbReference type="Rhea" id="RHEA:12593"/>
        <dbReference type="ChEBI" id="CHEBI:15378"/>
        <dbReference type="ChEBI" id="CHEBI:57597"/>
        <dbReference type="ChEBI" id="CHEBI:58332"/>
        <dbReference type="ChEBI" id="CHEBI:60110"/>
        <dbReference type="ChEBI" id="CHEBI:60377"/>
        <dbReference type="EC" id="2.7.8.5"/>
    </reaction>
</comment>
<evidence type="ECO:0000256" key="17">
    <source>
        <dbReference type="ARBA" id="ARBA00048586"/>
    </source>
</evidence>
<comment type="function">
    <text evidence="1">This protein catalyzes the committed step to the synthesis of the acidic phospholipids.</text>
</comment>
<dbReference type="PROSITE" id="PS00379">
    <property type="entry name" value="CDP_ALCOHOL_P_TRANSF"/>
    <property type="match status" value="1"/>
</dbReference>
<evidence type="ECO:0000256" key="16">
    <source>
        <dbReference type="ARBA" id="ARBA00023264"/>
    </source>
</evidence>
<gene>
    <name evidence="21" type="primary">pgsA</name>
    <name evidence="21" type="ORF">HII30_18115</name>
</gene>
<keyword evidence="14 20" id="KW-0472">Membrane</keyword>
<dbReference type="NCBIfam" id="TIGR00560">
    <property type="entry name" value="pgsA"/>
    <property type="match status" value="1"/>
</dbReference>
<evidence type="ECO:0000256" key="8">
    <source>
        <dbReference type="ARBA" id="ARBA00022475"/>
    </source>
</evidence>
<keyword evidence="16" id="KW-1208">Phospholipid metabolism</keyword>
<dbReference type="UniPathway" id="UPA00084">
    <property type="reaction ID" value="UER00503"/>
</dbReference>
<dbReference type="EMBL" id="JABBPN010000021">
    <property type="protein sequence ID" value="NMO97682.1"/>
    <property type="molecule type" value="Genomic_DNA"/>
</dbReference>
<evidence type="ECO:0000256" key="4">
    <source>
        <dbReference type="ARBA" id="ARBA00005189"/>
    </source>
</evidence>
<keyword evidence="12 20" id="KW-1133">Transmembrane helix</keyword>
<name>A0A848MCB7_PAELE</name>
<dbReference type="GO" id="GO:0006655">
    <property type="term" value="P:phosphatidylglycerol biosynthetic process"/>
    <property type="evidence" value="ECO:0007669"/>
    <property type="project" value="UniProtKB-UniPathway"/>
</dbReference>
<evidence type="ECO:0000256" key="6">
    <source>
        <dbReference type="ARBA" id="ARBA00013170"/>
    </source>
</evidence>
<feature type="transmembrane region" description="Helical" evidence="20">
    <location>
        <begin position="166"/>
        <end position="184"/>
    </location>
</feature>
<dbReference type="InterPro" id="IPR048254">
    <property type="entry name" value="CDP_ALCOHOL_P_TRANSF_CS"/>
</dbReference>
<evidence type="ECO:0000256" key="7">
    <source>
        <dbReference type="ARBA" id="ARBA00014944"/>
    </source>
</evidence>
<evidence type="ECO:0000256" key="3">
    <source>
        <dbReference type="ARBA" id="ARBA00005042"/>
    </source>
</evidence>
<dbReference type="PANTHER" id="PTHR14269">
    <property type="entry name" value="CDP-DIACYLGLYCEROL--GLYCEROL-3-PHOSPHATE 3-PHOSPHATIDYLTRANSFERASE-RELATED"/>
    <property type="match status" value="1"/>
</dbReference>
<keyword evidence="13" id="KW-0443">Lipid metabolism</keyword>
<dbReference type="InterPro" id="IPR004570">
    <property type="entry name" value="Phosphatidylglycerol_P_synth"/>
</dbReference>
<organism evidence="21 22">
    <name type="scientific">Paenibacillus lemnae</name>
    <dbReference type="NCBI Taxonomy" id="1330551"/>
    <lineage>
        <taxon>Bacteria</taxon>
        <taxon>Bacillati</taxon>
        <taxon>Bacillota</taxon>
        <taxon>Bacilli</taxon>
        <taxon>Bacillales</taxon>
        <taxon>Paenibacillaceae</taxon>
        <taxon>Paenibacillus</taxon>
    </lineage>
</organism>
<feature type="transmembrane region" description="Helical" evidence="20">
    <location>
        <begin position="45"/>
        <end position="65"/>
    </location>
</feature>
<dbReference type="PANTHER" id="PTHR14269:SF62">
    <property type="entry name" value="CDP-DIACYLGLYCEROL--GLYCEROL-3-PHOSPHATE 3-PHOSPHATIDYLTRANSFERASE 1, CHLOROPLASTIC"/>
    <property type="match status" value="1"/>
</dbReference>
<keyword evidence="15" id="KW-0594">Phospholipid biosynthesis</keyword>
<dbReference type="EC" id="2.7.8.5" evidence="6 18"/>
<evidence type="ECO:0000256" key="14">
    <source>
        <dbReference type="ARBA" id="ARBA00023136"/>
    </source>
</evidence>
<reference evidence="21 22" key="1">
    <citation type="submission" date="2020-04" db="EMBL/GenBank/DDBJ databases">
        <title>Paenibacillus algicola sp. nov., a novel marine bacterium producing alginate lyase.</title>
        <authorList>
            <person name="Huang H."/>
        </authorList>
    </citation>
    <scope>NUCLEOTIDE SEQUENCE [LARGE SCALE GENOMIC DNA]</scope>
    <source>
        <strain evidence="21 22">L7-75</strain>
    </source>
</reference>